<evidence type="ECO:0000259" key="6">
    <source>
        <dbReference type="PROSITE" id="PS50931"/>
    </source>
</evidence>
<dbReference type="Pfam" id="PF03466">
    <property type="entry name" value="LysR_substrate"/>
    <property type="match status" value="1"/>
</dbReference>
<dbReference type="Pfam" id="PF00126">
    <property type="entry name" value="HTH_1"/>
    <property type="match status" value="1"/>
</dbReference>
<dbReference type="PANTHER" id="PTHR30293:SF0">
    <property type="entry name" value="NITROGEN ASSIMILATION REGULATORY PROTEIN NAC"/>
    <property type="match status" value="1"/>
</dbReference>
<dbReference type="PRINTS" id="PR00039">
    <property type="entry name" value="HTHLYSR"/>
</dbReference>
<dbReference type="PROSITE" id="PS50931">
    <property type="entry name" value="HTH_LYSR"/>
    <property type="match status" value="1"/>
</dbReference>
<dbReference type="eggNOG" id="COG0583">
    <property type="taxonomic scope" value="Bacteria"/>
</dbReference>
<dbReference type="KEGG" id="bxe:Bxe_C0658"/>
<feature type="domain" description="HTH lysR-type" evidence="6">
    <location>
        <begin position="1"/>
        <end position="58"/>
    </location>
</feature>
<keyword evidence="2" id="KW-0805">Transcription regulation</keyword>
<gene>
    <name evidence="7" type="ORF">Bxe_C0658</name>
</gene>
<name>Q13H83_PARXL</name>
<dbReference type="AlphaFoldDB" id="Q13H83"/>
<evidence type="ECO:0000256" key="5">
    <source>
        <dbReference type="ARBA" id="ARBA00023163"/>
    </source>
</evidence>
<evidence type="ECO:0000256" key="3">
    <source>
        <dbReference type="ARBA" id="ARBA00023125"/>
    </source>
</evidence>
<dbReference type="InterPro" id="IPR000847">
    <property type="entry name" value="LysR_HTH_N"/>
</dbReference>
<dbReference type="InterPro" id="IPR036390">
    <property type="entry name" value="WH_DNA-bd_sf"/>
</dbReference>
<keyword evidence="4" id="KW-0010">Activator</keyword>
<dbReference type="GO" id="GO:0003700">
    <property type="term" value="F:DNA-binding transcription factor activity"/>
    <property type="evidence" value="ECO:0007669"/>
    <property type="project" value="InterPro"/>
</dbReference>
<evidence type="ECO:0000256" key="2">
    <source>
        <dbReference type="ARBA" id="ARBA00023015"/>
    </source>
</evidence>
<dbReference type="FunFam" id="1.10.10.10:FF:000001">
    <property type="entry name" value="LysR family transcriptional regulator"/>
    <property type="match status" value="1"/>
</dbReference>
<sequence length="328" mass="35246">MDTRQLKYFVAIVECGSMGKAAEKLYVAQPSLSQQMGRLESEFGTSLLLRSQRGVTPTAAGQALYARSRAILRQMEQLKQHVKEGASAESGTVAVGLPTTMVSVLAMPLIERVQQRYPGIHLQLIESMSGAITELLASARLDLAILFRASDTLGVTAWPLLEEQLFVMGEPGDGVAAEAQSCALSALNGVRMVAPGATNGLRLLLERVFARENLELNIVADIDSLPTLLSIAESGHACTILPVSALAQREAARCPKIRAIVAPELRRPASVCWSSTTMMSSATVAVCRMIVELVEDLTASGVWKGISLPDEQSRRTLAEALRAPERHA</sequence>
<protein>
    <submittedName>
        <fullName evidence="7">Transcriptional regulator, LysR family</fullName>
    </submittedName>
</protein>
<dbReference type="PANTHER" id="PTHR30293">
    <property type="entry name" value="TRANSCRIPTIONAL REGULATORY PROTEIN NAC-RELATED"/>
    <property type="match status" value="1"/>
</dbReference>
<dbReference type="PATRIC" id="fig|266265.5.peg.8421"/>
<dbReference type="EMBL" id="CP000272">
    <property type="protein sequence ID" value="ABE36556.1"/>
    <property type="molecule type" value="Genomic_DNA"/>
</dbReference>
<evidence type="ECO:0000256" key="1">
    <source>
        <dbReference type="ARBA" id="ARBA00009437"/>
    </source>
</evidence>
<keyword evidence="5" id="KW-0804">Transcription</keyword>
<dbReference type="InterPro" id="IPR005119">
    <property type="entry name" value="LysR_subst-bd"/>
</dbReference>
<dbReference type="InterPro" id="IPR036388">
    <property type="entry name" value="WH-like_DNA-bd_sf"/>
</dbReference>
<dbReference type="KEGG" id="bxb:DR64_7787"/>
<keyword evidence="3" id="KW-0238">DNA-binding</keyword>
<organism evidence="7 8">
    <name type="scientific">Paraburkholderia xenovorans (strain LB400)</name>
    <dbReference type="NCBI Taxonomy" id="266265"/>
    <lineage>
        <taxon>Bacteria</taxon>
        <taxon>Pseudomonadati</taxon>
        <taxon>Pseudomonadota</taxon>
        <taxon>Betaproteobacteria</taxon>
        <taxon>Burkholderiales</taxon>
        <taxon>Burkholderiaceae</taxon>
        <taxon>Paraburkholderia</taxon>
    </lineage>
</organism>
<dbReference type="SUPFAM" id="SSF53850">
    <property type="entry name" value="Periplasmic binding protein-like II"/>
    <property type="match status" value="1"/>
</dbReference>
<dbReference type="DNASU" id="4010172"/>
<reference evidence="7 8" key="1">
    <citation type="journal article" date="2006" name="Proc. Natl. Acad. Sci. U.S.A.">
        <title>Burkholderia xenovorans LB400 harbors a multi-replicon, 9.73-Mbp genome shaped for versatility.</title>
        <authorList>
            <person name="Chain P.S."/>
            <person name="Denef V.J."/>
            <person name="Konstantinidis K.T."/>
            <person name="Vergez L.M."/>
            <person name="Agullo L."/>
            <person name="Reyes V.L."/>
            <person name="Hauser L."/>
            <person name="Cordova M."/>
            <person name="Gomez L."/>
            <person name="Gonzalez M."/>
            <person name="Land M."/>
            <person name="Lao V."/>
            <person name="Larimer F."/>
            <person name="LiPuma J.J."/>
            <person name="Mahenthiralingam E."/>
            <person name="Malfatti S.A."/>
            <person name="Marx C.J."/>
            <person name="Parnell J.J."/>
            <person name="Ramette A."/>
            <person name="Richardson P."/>
            <person name="Seeger M."/>
            <person name="Smith D."/>
            <person name="Spilker T."/>
            <person name="Sul W.J."/>
            <person name="Tsoi T.V."/>
            <person name="Ulrich L.E."/>
            <person name="Zhulin I.B."/>
            <person name="Tiedje J.M."/>
        </authorList>
    </citation>
    <scope>NUCLEOTIDE SEQUENCE [LARGE SCALE GENOMIC DNA]</scope>
    <source>
        <strain evidence="7 8">LB400</strain>
    </source>
</reference>
<evidence type="ECO:0000313" key="8">
    <source>
        <dbReference type="Proteomes" id="UP000001817"/>
    </source>
</evidence>
<dbReference type="GO" id="GO:0003677">
    <property type="term" value="F:DNA binding"/>
    <property type="evidence" value="ECO:0007669"/>
    <property type="project" value="UniProtKB-KW"/>
</dbReference>
<proteinExistence type="inferred from homology"/>
<evidence type="ECO:0000256" key="4">
    <source>
        <dbReference type="ARBA" id="ARBA00023159"/>
    </source>
</evidence>
<dbReference type="OrthoDB" id="8587114at2"/>
<dbReference type="RefSeq" id="WP_011493812.1">
    <property type="nucleotide sequence ID" value="NC_007953.1"/>
</dbReference>
<dbReference type="STRING" id="266265.Bxe_C0658"/>
<dbReference type="Proteomes" id="UP000001817">
    <property type="component" value="Chromosome 3"/>
</dbReference>
<dbReference type="Gene3D" id="1.10.10.10">
    <property type="entry name" value="Winged helix-like DNA-binding domain superfamily/Winged helix DNA-binding domain"/>
    <property type="match status" value="1"/>
</dbReference>
<accession>Q13H83</accession>
<dbReference type="SUPFAM" id="SSF46785">
    <property type="entry name" value="Winged helix' DNA-binding domain"/>
    <property type="match status" value="1"/>
</dbReference>
<dbReference type="GO" id="GO:2000142">
    <property type="term" value="P:regulation of DNA-templated transcription initiation"/>
    <property type="evidence" value="ECO:0007669"/>
    <property type="project" value="TreeGrafter"/>
</dbReference>
<keyword evidence="8" id="KW-1185">Reference proteome</keyword>
<dbReference type="Gene3D" id="3.40.190.290">
    <property type="match status" value="1"/>
</dbReference>
<evidence type="ECO:0000313" key="7">
    <source>
        <dbReference type="EMBL" id="ABE36556.1"/>
    </source>
</evidence>
<comment type="similarity">
    <text evidence="1">Belongs to the LysR transcriptional regulatory family.</text>
</comment>